<dbReference type="InterPro" id="IPR008250">
    <property type="entry name" value="ATPase_P-typ_transduc_dom_A_sf"/>
</dbReference>
<dbReference type="InterPro" id="IPR023299">
    <property type="entry name" value="ATPase_P-typ_cyto_dom_N"/>
</dbReference>
<evidence type="ECO:0000313" key="12">
    <source>
        <dbReference type="EMBL" id="MDR7191994.1"/>
    </source>
</evidence>
<protein>
    <submittedName>
        <fullName evidence="12">Magnesium-transporting ATPase (P-type)</fullName>
    </submittedName>
</protein>
<dbReference type="InterPro" id="IPR044492">
    <property type="entry name" value="P_typ_ATPase_HD_dom"/>
</dbReference>
<keyword evidence="4 10" id="KW-0812">Transmembrane</keyword>
<evidence type="ECO:0000256" key="4">
    <source>
        <dbReference type="ARBA" id="ARBA00022692"/>
    </source>
</evidence>
<dbReference type="NCBIfam" id="TIGR01494">
    <property type="entry name" value="ATPase_P-type"/>
    <property type="match status" value="2"/>
</dbReference>
<dbReference type="Gene3D" id="3.40.50.1000">
    <property type="entry name" value="HAD superfamily/HAD-like"/>
    <property type="match status" value="1"/>
</dbReference>
<dbReference type="Pfam" id="PF00122">
    <property type="entry name" value="E1-E2_ATPase"/>
    <property type="match status" value="1"/>
</dbReference>
<evidence type="ECO:0000256" key="1">
    <source>
        <dbReference type="ARBA" id="ARBA00004651"/>
    </source>
</evidence>
<evidence type="ECO:0000256" key="7">
    <source>
        <dbReference type="ARBA" id="ARBA00022967"/>
    </source>
</evidence>
<dbReference type="SUPFAM" id="SSF81660">
    <property type="entry name" value="Metal cation-transporting ATPase, ATP-binding domain N"/>
    <property type="match status" value="1"/>
</dbReference>
<dbReference type="SUPFAM" id="SSF81665">
    <property type="entry name" value="Calcium ATPase, transmembrane domain M"/>
    <property type="match status" value="1"/>
</dbReference>
<feature type="transmembrane region" description="Helical" evidence="10">
    <location>
        <begin position="795"/>
        <end position="815"/>
    </location>
</feature>
<dbReference type="InterPro" id="IPR018303">
    <property type="entry name" value="ATPase_P-typ_P_site"/>
</dbReference>
<dbReference type="InterPro" id="IPR023298">
    <property type="entry name" value="ATPase_P-typ_TM_dom_sf"/>
</dbReference>
<sequence>MRPNDHREVQVDWHAQPHEDVLQALSATADGLRSDEALRRLTEYGRNELPAPRAAPAWRRLLRHFQDPLILFLLAAAITALALGHVVDAVVIAAVVAINALVGFVQEGRAEQAMSALRSMLAATARVSRDGARATIPVAELVPGDVVLLEAGDRVPADARVLRCRGMRIDEAVLTGESVPVDKLAEPVAVEADLGDRASMLYSGTLVASGQASAVVVATGPDTEVGRIGTLLGGVDSLTTPLLAQMSQFGRRFTLLALVLAAALFLFAIGFRDYAWLDALMIVVALAVGLVPEGLPAVITITLALGVRRMAARHAIIRRLPAVETLGATTVICTDKTGTLTRNEMTVRLLVTSAGDVRVEGGGYAPVGALTPDGGGGAITAAIGVARIGLLCNDARLHHEGERWWIDGDPMEGALLALAGKARLDPAAIEDRHPRIDEVPFDADYRFMATLHRDGDGALVCVKGAPEQVLALSGAQLDAAGNSAPLQAGHWQQAVDAAGAEGQRVLGFAFARLPQVPDSFAFADVRDLTFAGIAGFIDPPREEAIRAVADCRSAGIAVKMITGDHAATASAIARQLQLADDPQVVTGRALDDIDDADLPALVERAHVFARSSPAHKLRIVRALQSRGHTVAMTGDGVNDAPALKQADIGIAMGHKGTEAAKEASEMVLADDNFASIAAAVHEGRAVYDNIRKVVAWTLPTNGGEALTVALAIVFGWVLPMTAPQILWINMVLSITLGLALAFEPPEPGVMRRPPRQRSASLISPFMLWRIALVSLLFTAGAFGTFAWAQRRGLDIATARTMVVNVFCVMEIFYLFSVRYLHGASLSLRGLRGTPAVLWAVAAVVVAQLAFTYLPWMNTLFGSSPVPLLEGVVIVLVGVAMLLVLEVEKRVLRRLGVFDELKPAGTVLATLAPAAAPAPAGGVA</sequence>
<dbReference type="Pfam" id="PF00689">
    <property type="entry name" value="Cation_ATPase_C"/>
    <property type="match status" value="1"/>
</dbReference>
<feature type="domain" description="Cation-transporting P-type ATPase N-terminal" evidence="11">
    <location>
        <begin position="12"/>
        <end position="85"/>
    </location>
</feature>
<evidence type="ECO:0000256" key="10">
    <source>
        <dbReference type="SAM" id="Phobius"/>
    </source>
</evidence>
<dbReference type="SMART" id="SM00831">
    <property type="entry name" value="Cation_ATPase_N"/>
    <property type="match status" value="1"/>
</dbReference>
<reference evidence="12 13" key="1">
    <citation type="submission" date="2023-07" db="EMBL/GenBank/DDBJ databases">
        <title>Sorghum-associated microbial communities from plants grown in Nebraska, USA.</title>
        <authorList>
            <person name="Schachtman D."/>
        </authorList>
    </citation>
    <scope>NUCLEOTIDE SEQUENCE [LARGE SCALE GENOMIC DNA]</scope>
    <source>
        <strain evidence="12 13">4099</strain>
    </source>
</reference>
<dbReference type="InterPro" id="IPR036412">
    <property type="entry name" value="HAD-like_sf"/>
</dbReference>
<evidence type="ECO:0000259" key="11">
    <source>
        <dbReference type="SMART" id="SM00831"/>
    </source>
</evidence>
<keyword evidence="9 10" id="KW-0472">Membrane</keyword>
<comment type="caution">
    <text evidence="12">The sequence shown here is derived from an EMBL/GenBank/DDBJ whole genome shotgun (WGS) entry which is preliminary data.</text>
</comment>
<evidence type="ECO:0000256" key="8">
    <source>
        <dbReference type="ARBA" id="ARBA00022989"/>
    </source>
</evidence>
<dbReference type="Proteomes" id="UP001256588">
    <property type="component" value="Unassembled WGS sequence"/>
</dbReference>
<dbReference type="SUPFAM" id="SSF56784">
    <property type="entry name" value="HAD-like"/>
    <property type="match status" value="1"/>
</dbReference>
<feature type="transmembrane region" description="Helical" evidence="10">
    <location>
        <begin position="277"/>
        <end position="305"/>
    </location>
</feature>
<feature type="transmembrane region" description="Helical" evidence="10">
    <location>
        <begin position="867"/>
        <end position="884"/>
    </location>
</feature>
<dbReference type="PRINTS" id="PR00119">
    <property type="entry name" value="CATATPASE"/>
</dbReference>
<dbReference type="PROSITE" id="PS00154">
    <property type="entry name" value="ATPASE_E1_E2"/>
    <property type="match status" value="1"/>
</dbReference>
<dbReference type="PRINTS" id="PR00120">
    <property type="entry name" value="HATPASE"/>
</dbReference>
<feature type="transmembrane region" description="Helical" evidence="10">
    <location>
        <begin position="253"/>
        <end position="271"/>
    </location>
</feature>
<dbReference type="PANTHER" id="PTHR43294">
    <property type="entry name" value="SODIUM/POTASSIUM-TRANSPORTING ATPASE SUBUNIT ALPHA"/>
    <property type="match status" value="1"/>
</dbReference>
<dbReference type="Gene3D" id="1.20.1110.10">
    <property type="entry name" value="Calcium-transporting ATPase, transmembrane domain"/>
    <property type="match status" value="1"/>
</dbReference>
<dbReference type="Gene3D" id="3.40.1110.10">
    <property type="entry name" value="Calcium-transporting ATPase, cytoplasmic domain N"/>
    <property type="match status" value="1"/>
</dbReference>
<feature type="transmembrane region" description="Helical" evidence="10">
    <location>
        <begin position="766"/>
        <end position="789"/>
    </location>
</feature>
<keyword evidence="5" id="KW-0547">Nucleotide-binding</keyword>
<dbReference type="InterPro" id="IPR006068">
    <property type="entry name" value="ATPase_P-typ_cation-transptr_C"/>
</dbReference>
<evidence type="ECO:0000256" key="9">
    <source>
        <dbReference type="ARBA" id="ARBA00023136"/>
    </source>
</evidence>
<keyword evidence="3" id="KW-1003">Cell membrane</keyword>
<accession>A0ABU1XT98</accession>
<dbReference type="SFLD" id="SFLDF00027">
    <property type="entry name" value="p-type_atpase"/>
    <property type="match status" value="1"/>
</dbReference>
<keyword evidence="6" id="KW-0067">ATP-binding</keyword>
<evidence type="ECO:0000313" key="13">
    <source>
        <dbReference type="Proteomes" id="UP001256588"/>
    </source>
</evidence>
<dbReference type="InterPro" id="IPR023214">
    <property type="entry name" value="HAD_sf"/>
</dbReference>
<dbReference type="InterPro" id="IPR004014">
    <property type="entry name" value="ATPase_P-typ_cation-transptr_N"/>
</dbReference>
<keyword evidence="7" id="KW-1278">Translocase</keyword>
<evidence type="ECO:0000256" key="2">
    <source>
        <dbReference type="ARBA" id="ARBA00005675"/>
    </source>
</evidence>
<dbReference type="PANTHER" id="PTHR43294:SF21">
    <property type="entry name" value="CATION TRANSPORTING ATPASE"/>
    <property type="match status" value="1"/>
</dbReference>
<dbReference type="SUPFAM" id="SSF81653">
    <property type="entry name" value="Calcium ATPase, transduction domain A"/>
    <property type="match status" value="1"/>
</dbReference>
<proteinExistence type="inferred from homology"/>
<feature type="transmembrane region" description="Helical" evidence="10">
    <location>
        <begin position="724"/>
        <end position="745"/>
    </location>
</feature>
<dbReference type="RefSeq" id="WP_310232825.1">
    <property type="nucleotide sequence ID" value="NZ_JAVDWO010000002.1"/>
</dbReference>
<dbReference type="Pfam" id="PF13246">
    <property type="entry name" value="Cation_ATPase"/>
    <property type="match status" value="1"/>
</dbReference>
<dbReference type="Gene3D" id="2.70.150.10">
    <property type="entry name" value="Calcium-transporting ATPase, cytoplasmic transduction domain A"/>
    <property type="match status" value="1"/>
</dbReference>
<feature type="transmembrane region" description="Helical" evidence="10">
    <location>
        <begin position="835"/>
        <end position="855"/>
    </location>
</feature>
<gene>
    <name evidence="12" type="ORF">J2W68_000702</name>
</gene>
<dbReference type="EMBL" id="JAVDWO010000002">
    <property type="protein sequence ID" value="MDR7191994.1"/>
    <property type="molecule type" value="Genomic_DNA"/>
</dbReference>
<name>A0ABU1XT98_9GAMM</name>
<keyword evidence="13" id="KW-1185">Reference proteome</keyword>
<dbReference type="InterPro" id="IPR059000">
    <property type="entry name" value="ATPase_P-type_domA"/>
</dbReference>
<evidence type="ECO:0000256" key="5">
    <source>
        <dbReference type="ARBA" id="ARBA00022741"/>
    </source>
</evidence>
<keyword evidence="8 10" id="KW-1133">Transmembrane helix</keyword>
<dbReference type="Pfam" id="PF00690">
    <property type="entry name" value="Cation_ATPase_N"/>
    <property type="match status" value="1"/>
</dbReference>
<evidence type="ECO:0000256" key="6">
    <source>
        <dbReference type="ARBA" id="ARBA00022840"/>
    </source>
</evidence>
<evidence type="ECO:0000256" key="3">
    <source>
        <dbReference type="ARBA" id="ARBA00022475"/>
    </source>
</evidence>
<dbReference type="SFLD" id="SFLDG00002">
    <property type="entry name" value="C1.7:_P-type_atpase_like"/>
    <property type="match status" value="1"/>
</dbReference>
<dbReference type="Pfam" id="PF08282">
    <property type="entry name" value="Hydrolase_3"/>
    <property type="match status" value="1"/>
</dbReference>
<feature type="transmembrane region" description="Helical" evidence="10">
    <location>
        <begin position="69"/>
        <end position="102"/>
    </location>
</feature>
<comment type="subcellular location">
    <subcellularLocation>
        <location evidence="1">Cell membrane</location>
        <topology evidence="1">Multi-pass membrane protein</topology>
    </subcellularLocation>
</comment>
<dbReference type="InterPro" id="IPR001757">
    <property type="entry name" value="P_typ_ATPase"/>
</dbReference>
<dbReference type="SFLD" id="SFLDS00003">
    <property type="entry name" value="Haloacid_Dehalogenase"/>
    <property type="match status" value="1"/>
</dbReference>
<comment type="similarity">
    <text evidence="2">Belongs to the cation transport ATPase (P-type) (TC 3.A.3) family. Type IIA subfamily.</text>
</comment>
<dbReference type="InterPro" id="IPR050510">
    <property type="entry name" value="Cation_transp_ATPase_P-type"/>
</dbReference>
<organism evidence="12 13">
    <name type="scientific">Luteimonas terrae</name>
    <dbReference type="NCBI Taxonomy" id="1530191"/>
    <lineage>
        <taxon>Bacteria</taxon>
        <taxon>Pseudomonadati</taxon>
        <taxon>Pseudomonadota</taxon>
        <taxon>Gammaproteobacteria</taxon>
        <taxon>Lysobacterales</taxon>
        <taxon>Lysobacteraceae</taxon>
        <taxon>Luteimonas</taxon>
    </lineage>
</organism>
<feature type="transmembrane region" description="Helical" evidence="10">
    <location>
        <begin position="693"/>
        <end position="718"/>
    </location>
</feature>